<reference evidence="2 3" key="1">
    <citation type="submission" date="2018-06" db="EMBL/GenBank/DDBJ databases">
        <title>Halonotius sp. F13-13 a new haloarchaeeon isolated from a solar saltern from Isla Cristina, Huelva, Spain.</title>
        <authorList>
            <person name="Duran-Viseras A."/>
            <person name="Sanchez-Porro C."/>
            <person name="Ventosa A."/>
        </authorList>
    </citation>
    <scope>NUCLEOTIDE SEQUENCE [LARGE SCALE GENOMIC DNA]</scope>
    <source>
        <strain evidence="2 3">F13-13</strain>
    </source>
</reference>
<evidence type="ECO:0000256" key="1">
    <source>
        <dbReference type="SAM" id="Phobius"/>
    </source>
</evidence>
<dbReference type="OrthoDB" id="340551at2157"/>
<comment type="caution">
    <text evidence="2">The sequence shown here is derived from an EMBL/GenBank/DDBJ whole genome shotgun (WGS) entry which is preliminary data.</text>
</comment>
<dbReference type="RefSeq" id="WP_120100624.1">
    <property type="nucleotide sequence ID" value="NZ_QKNY01000003.1"/>
</dbReference>
<keyword evidence="1" id="KW-0472">Membrane</keyword>
<keyword evidence="3" id="KW-1185">Reference proteome</keyword>
<dbReference type="AlphaFoldDB" id="A0A3A6Q624"/>
<organism evidence="2 3">
    <name type="scientific">Halonotius aquaticus</name>
    <dbReference type="NCBI Taxonomy" id="2216978"/>
    <lineage>
        <taxon>Archaea</taxon>
        <taxon>Methanobacteriati</taxon>
        <taxon>Methanobacteriota</taxon>
        <taxon>Stenosarchaea group</taxon>
        <taxon>Halobacteria</taxon>
        <taxon>Halobacteriales</taxon>
        <taxon>Haloferacaceae</taxon>
        <taxon>Halonotius</taxon>
    </lineage>
</organism>
<accession>A0A3A6Q624</accession>
<feature type="transmembrane region" description="Helical" evidence="1">
    <location>
        <begin position="14"/>
        <end position="35"/>
    </location>
</feature>
<dbReference type="Proteomes" id="UP000276588">
    <property type="component" value="Unassembled WGS sequence"/>
</dbReference>
<proteinExistence type="predicted"/>
<gene>
    <name evidence="2" type="ORF">DM826_01550</name>
</gene>
<sequence>MSSIILSVSAEQQLLLKLQSMVVMTIFGLIAGLALKQVVRATLGDGFIDASPSRQSPWR</sequence>
<name>A0A3A6Q624_9EURY</name>
<keyword evidence="1" id="KW-0812">Transmembrane</keyword>
<keyword evidence="1" id="KW-1133">Transmembrane helix</keyword>
<dbReference type="EMBL" id="QKNY01000003">
    <property type="protein sequence ID" value="RJX44819.1"/>
    <property type="molecule type" value="Genomic_DNA"/>
</dbReference>
<evidence type="ECO:0000313" key="2">
    <source>
        <dbReference type="EMBL" id="RJX44819.1"/>
    </source>
</evidence>
<protein>
    <submittedName>
        <fullName evidence="2">Uncharacterized protein</fullName>
    </submittedName>
</protein>
<evidence type="ECO:0000313" key="3">
    <source>
        <dbReference type="Proteomes" id="UP000276588"/>
    </source>
</evidence>